<evidence type="ECO:0000259" key="7">
    <source>
        <dbReference type="Pfam" id="PF01850"/>
    </source>
</evidence>
<dbReference type="CDD" id="cd09873">
    <property type="entry name" value="PIN_Pae0151-like"/>
    <property type="match status" value="1"/>
</dbReference>
<evidence type="ECO:0000313" key="9">
    <source>
        <dbReference type="Proteomes" id="UP000604241"/>
    </source>
</evidence>
<evidence type="ECO:0000256" key="6">
    <source>
        <dbReference type="HAMAP-Rule" id="MF_00265"/>
    </source>
</evidence>
<dbReference type="EC" id="3.1.-.-" evidence="6"/>
<evidence type="ECO:0000256" key="3">
    <source>
        <dbReference type="ARBA" id="ARBA00022723"/>
    </source>
</evidence>
<evidence type="ECO:0000256" key="1">
    <source>
        <dbReference type="ARBA" id="ARBA00022649"/>
    </source>
</evidence>
<gene>
    <name evidence="6" type="primary">vapC</name>
    <name evidence="8" type="ORF">H9657_17875</name>
</gene>
<dbReference type="Proteomes" id="UP000604241">
    <property type="component" value="Unassembled WGS sequence"/>
</dbReference>
<dbReference type="InterPro" id="IPR029060">
    <property type="entry name" value="PIN-like_dom_sf"/>
</dbReference>
<dbReference type="InterPro" id="IPR044153">
    <property type="entry name" value="PIN_Pae0151-like"/>
</dbReference>
<keyword evidence="5 6" id="KW-0460">Magnesium</keyword>
<feature type="binding site" evidence="6">
    <location>
        <position position="8"/>
    </location>
    <ligand>
        <name>Mg(2+)</name>
        <dbReference type="ChEBI" id="CHEBI:18420"/>
    </ligand>
</feature>
<evidence type="ECO:0000256" key="5">
    <source>
        <dbReference type="ARBA" id="ARBA00022842"/>
    </source>
</evidence>
<dbReference type="InterPro" id="IPR002716">
    <property type="entry name" value="PIN_dom"/>
</dbReference>
<comment type="similarity">
    <text evidence="6">Belongs to the PINc/VapC protein family.</text>
</comment>
<protein>
    <recommendedName>
        <fullName evidence="6">Ribonuclease VapC</fullName>
        <shortName evidence="6">RNase VapC</shortName>
        <ecNumber evidence="6">3.1.-.-</ecNumber>
    </recommendedName>
    <alternativeName>
        <fullName evidence="6">Toxin VapC</fullName>
    </alternativeName>
</protein>
<name>A0ABR8QI90_9CELL</name>
<accession>A0ABR8QI90</accession>
<keyword evidence="9" id="KW-1185">Reference proteome</keyword>
<dbReference type="HAMAP" id="MF_00265">
    <property type="entry name" value="VapC_Nob1"/>
    <property type="match status" value="1"/>
</dbReference>
<keyword evidence="4 6" id="KW-0378">Hydrolase</keyword>
<dbReference type="RefSeq" id="WP_191784789.1">
    <property type="nucleotide sequence ID" value="NZ_JACSQV010000021.1"/>
</dbReference>
<evidence type="ECO:0000256" key="4">
    <source>
        <dbReference type="ARBA" id="ARBA00022801"/>
    </source>
</evidence>
<comment type="caution">
    <text evidence="8">The sequence shown here is derived from an EMBL/GenBank/DDBJ whole genome shotgun (WGS) entry which is preliminary data.</text>
</comment>
<comment type="cofactor">
    <cofactor evidence="6">
        <name>Mg(2+)</name>
        <dbReference type="ChEBI" id="CHEBI:18420"/>
    </cofactor>
</comment>
<dbReference type="Gene3D" id="3.40.50.1010">
    <property type="entry name" value="5'-nuclease"/>
    <property type="match status" value="1"/>
</dbReference>
<evidence type="ECO:0000313" key="8">
    <source>
        <dbReference type="EMBL" id="MBD7920145.1"/>
    </source>
</evidence>
<comment type="function">
    <text evidence="6">Toxic component of a toxin-antitoxin (TA) system. An RNase.</text>
</comment>
<keyword evidence="6" id="KW-0800">Toxin</keyword>
<feature type="binding site" evidence="6">
    <location>
        <position position="98"/>
    </location>
    <ligand>
        <name>Mg(2+)</name>
        <dbReference type="ChEBI" id="CHEBI:18420"/>
    </ligand>
</feature>
<dbReference type="PANTHER" id="PTHR35901:SF1">
    <property type="entry name" value="EXONUCLEASE VAPC9"/>
    <property type="match status" value="1"/>
</dbReference>
<organism evidence="8 9">
    <name type="scientific">Cellulomonas avistercoris</name>
    <dbReference type="NCBI Taxonomy" id="2762242"/>
    <lineage>
        <taxon>Bacteria</taxon>
        <taxon>Bacillati</taxon>
        <taxon>Actinomycetota</taxon>
        <taxon>Actinomycetes</taxon>
        <taxon>Micrococcales</taxon>
        <taxon>Cellulomonadaceae</taxon>
        <taxon>Cellulomonas</taxon>
    </lineage>
</organism>
<dbReference type="InterPro" id="IPR022907">
    <property type="entry name" value="VapC_family"/>
</dbReference>
<keyword evidence="2 6" id="KW-0540">Nuclease</keyword>
<dbReference type="Pfam" id="PF01850">
    <property type="entry name" value="PIN"/>
    <property type="match status" value="1"/>
</dbReference>
<keyword evidence="3 6" id="KW-0479">Metal-binding</keyword>
<keyword evidence="1 6" id="KW-1277">Toxin-antitoxin system</keyword>
<dbReference type="EMBL" id="JACSQV010000021">
    <property type="protein sequence ID" value="MBD7920145.1"/>
    <property type="molecule type" value="Genomic_DNA"/>
</dbReference>
<dbReference type="PANTHER" id="PTHR35901">
    <property type="entry name" value="RIBONUCLEASE VAPC3"/>
    <property type="match status" value="1"/>
</dbReference>
<dbReference type="SUPFAM" id="SSF88723">
    <property type="entry name" value="PIN domain-like"/>
    <property type="match status" value="1"/>
</dbReference>
<sequence length="132" mass="13912">MTTALVVDASAVLAVLIDPGPRGEQAATHMSGAQLAAPDLLGYEVLNVLRRRRAAGRLTANQAALAVRTWSDLPVDLWPLAPLQPDVWRLTHNLSAYDAAYVALAGHLGAPLLTGDRRLAGAPSLTCEVVTI</sequence>
<proteinExistence type="inferred from homology"/>
<evidence type="ECO:0000256" key="2">
    <source>
        <dbReference type="ARBA" id="ARBA00022722"/>
    </source>
</evidence>
<dbReference type="InterPro" id="IPR051619">
    <property type="entry name" value="TypeII_TA_RNase_PINc/VapC"/>
</dbReference>
<reference evidence="8 9" key="1">
    <citation type="submission" date="2020-08" db="EMBL/GenBank/DDBJ databases">
        <title>A Genomic Blueprint of the Chicken Gut Microbiome.</title>
        <authorList>
            <person name="Gilroy R."/>
            <person name="Ravi A."/>
            <person name="Getino M."/>
            <person name="Pursley I."/>
            <person name="Horton D.L."/>
            <person name="Alikhan N.-F."/>
            <person name="Baker D."/>
            <person name="Gharbi K."/>
            <person name="Hall N."/>
            <person name="Watson M."/>
            <person name="Adriaenssens E.M."/>
            <person name="Foster-Nyarko E."/>
            <person name="Jarju S."/>
            <person name="Secka A."/>
            <person name="Antonio M."/>
            <person name="Oren A."/>
            <person name="Chaudhuri R."/>
            <person name="La Ragione R.M."/>
            <person name="Hildebrand F."/>
            <person name="Pallen M.J."/>
        </authorList>
    </citation>
    <scope>NUCLEOTIDE SEQUENCE [LARGE SCALE GENOMIC DNA]</scope>
    <source>
        <strain evidence="8 9">Sa3CUA2</strain>
    </source>
</reference>
<feature type="domain" description="PIN" evidence="7">
    <location>
        <begin position="6"/>
        <end position="120"/>
    </location>
</feature>